<dbReference type="EMBL" id="CAUOFW020002940">
    <property type="protein sequence ID" value="CAK9156929.1"/>
    <property type="molecule type" value="Genomic_DNA"/>
</dbReference>
<name>A0ABC8SIA9_9AQUA</name>
<dbReference type="Proteomes" id="UP001642360">
    <property type="component" value="Unassembled WGS sequence"/>
</dbReference>
<protein>
    <submittedName>
        <fullName evidence="2">Uncharacterized protein</fullName>
    </submittedName>
</protein>
<reference evidence="2 3" key="1">
    <citation type="submission" date="2024-02" db="EMBL/GenBank/DDBJ databases">
        <authorList>
            <person name="Vignale AGUSTIN F."/>
            <person name="Sosa J E."/>
            <person name="Modenutti C."/>
        </authorList>
    </citation>
    <scope>NUCLEOTIDE SEQUENCE [LARGE SCALE GENOMIC DNA]</scope>
</reference>
<accession>A0ABC8SIA9</accession>
<feature type="region of interest" description="Disordered" evidence="1">
    <location>
        <begin position="30"/>
        <end position="53"/>
    </location>
</feature>
<evidence type="ECO:0000313" key="2">
    <source>
        <dbReference type="EMBL" id="CAK9156929.1"/>
    </source>
</evidence>
<keyword evidence="3" id="KW-1185">Reference proteome</keyword>
<dbReference type="AlphaFoldDB" id="A0ABC8SIA9"/>
<proteinExistence type="predicted"/>
<evidence type="ECO:0000313" key="3">
    <source>
        <dbReference type="Proteomes" id="UP001642360"/>
    </source>
</evidence>
<gene>
    <name evidence="2" type="ORF">ILEXP_LOCUS25488</name>
</gene>
<sequence length="66" mass="7701">MDKFFENQWMVLMAEMLKLHFHAMGDCTQKKASKREGGDGPVLKGKVPNETSNKRENYIPWFCHLT</sequence>
<organism evidence="2 3">
    <name type="scientific">Ilex paraguariensis</name>
    <name type="common">yerba mate</name>
    <dbReference type="NCBI Taxonomy" id="185542"/>
    <lineage>
        <taxon>Eukaryota</taxon>
        <taxon>Viridiplantae</taxon>
        <taxon>Streptophyta</taxon>
        <taxon>Embryophyta</taxon>
        <taxon>Tracheophyta</taxon>
        <taxon>Spermatophyta</taxon>
        <taxon>Magnoliopsida</taxon>
        <taxon>eudicotyledons</taxon>
        <taxon>Gunneridae</taxon>
        <taxon>Pentapetalae</taxon>
        <taxon>asterids</taxon>
        <taxon>campanulids</taxon>
        <taxon>Aquifoliales</taxon>
        <taxon>Aquifoliaceae</taxon>
        <taxon>Ilex</taxon>
    </lineage>
</organism>
<comment type="caution">
    <text evidence="2">The sequence shown here is derived from an EMBL/GenBank/DDBJ whole genome shotgun (WGS) entry which is preliminary data.</text>
</comment>
<evidence type="ECO:0000256" key="1">
    <source>
        <dbReference type="SAM" id="MobiDB-lite"/>
    </source>
</evidence>